<dbReference type="Pfam" id="PF18557">
    <property type="entry name" value="NepR"/>
    <property type="match status" value="1"/>
</dbReference>
<reference evidence="3 4" key="1">
    <citation type="submission" date="2021-07" db="EMBL/GenBank/DDBJ databases">
        <title>Karlodiniumbacter phycospheric gen. nov., sp. nov., a phycosphere bacterium isolated from karlodinium veneficum.</title>
        <authorList>
            <person name="Peng Y."/>
            <person name="Jiang L."/>
            <person name="Lee J."/>
        </authorList>
    </citation>
    <scope>NUCLEOTIDE SEQUENCE</scope>
    <source>
        <strain evidence="3 4">N5</strain>
    </source>
</reference>
<proteinExistence type="predicted"/>
<dbReference type="RefSeq" id="WP_161489765.1">
    <property type="nucleotide sequence ID" value="NZ_JAIMBW010000001.1"/>
</dbReference>
<evidence type="ECO:0000313" key="4">
    <source>
        <dbReference type="Proteomes" id="UP000693972"/>
    </source>
</evidence>
<gene>
    <name evidence="2" type="ORF">KUL25_08790</name>
    <name evidence="3" type="ORF">KUL25_08795</name>
</gene>
<dbReference type="EMBL" id="JAIMBW010000001">
    <property type="protein sequence ID" value="MBY4892858.1"/>
    <property type="molecule type" value="Genomic_DNA"/>
</dbReference>
<dbReference type="AlphaFoldDB" id="A0A975TYM5"/>
<dbReference type="EMBL" id="CP078073">
    <property type="protein sequence ID" value="QXL89582.1"/>
    <property type="molecule type" value="Genomic_DNA"/>
</dbReference>
<dbReference type="InterPro" id="IPR041649">
    <property type="entry name" value="NepR"/>
</dbReference>
<name>A0A975TYM5_9RHOB</name>
<dbReference type="Proteomes" id="UP000693972">
    <property type="component" value="Unassembled WGS sequence"/>
</dbReference>
<protein>
    <recommendedName>
        <fullName evidence="1">Anti-sigma factor NepR domain-containing protein</fullName>
    </recommendedName>
</protein>
<evidence type="ECO:0000313" key="2">
    <source>
        <dbReference type="EMBL" id="MBY4892858.1"/>
    </source>
</evidence>
<evidence type="ECO:0000259" key="1">
    <source>
        <dbReference type="Pfam" id="PF18557"/>
    </source>
</evidence>
<evidence type="ECO:0000313" key="3">
    <source>
        <dbReference type="EMBL" id="QXL89582.1"/>
    </source>
</evidence>
<sequence length="52" mass="6053">MPSNPQKKNIDKQIDENLKRVYDDALHEPLPDRFTDLIAQLRSKGQDDSDDK</sequence>
<accession>A0A975TYM5</accession>
<organism evidence="3">
    <name type="scientific">Gymnodinialimonas phycosphaerae</name>
    <dbReference type="NCBI Taxonomy" id="2841589"/>
    <lineage>
        <taxon>Bacteria</taxon>
        <taxon>Pseudomonadati</taxon>
        <taxon>Pseudomonadota</taxon>
        <taxon>Alphaproteobacteria</taxon>
        <taxon>Rhodobacterales</taxon>
        <taxon>Paracoccaceae</taxon>
        <taxon>Gymnodinialimonas</taxon>
    </lineage>
</organism>
<keyword evidence="4" id="KW-1185">Reference proteome</keyword>
<feature type="domain" description="Anti-sigma factor NepR" evidence="1">
    <location>
        <begin position="12"/>
        <end position="44"/>
    </location>
</feature>